<dbReference type="Proteomes" id="UP000003835">
    <property type="component" value="Unassembled WGS sequence"/>
</dbReference>
<organism evidence="2 3">
    <name type="scientific">Coleofasciculus chthonoplastes PCC 7420</name>
    <dbReference type="NCBI Taxonomy" id="118168"/>
    <lineage>
        <taxon>Bacteria</taxon>
        <taxon>Bacillati</taxon>
        <taxon>Cyanobacteriota</taxon>
        <taxon>Cyanophyceae</taxon>
        <taxon>Coleofasciculales</taxon>
        <taxon>Coleofasciculaceae</taxon>
        <taxon>Coleofasciculus</taxon>
    </lineage>
</organism>
<dbReference type="STRING" id="118168.MC7420_843"/>
<dbReference type="eggNOG" id="COG0463">
    <property type="taxonomic scope" value="Bacteria"/>
</dbReference>
<dbReference type="InterPro" id="IPR001173">
    <property type="entry name" value="Glyco_trans_2-like"/>
</dbReference>
<evidence type="ECO:0000259" key="1">
    <source>
        <dbReference type="Pfam" id="PF00535"/>
    </source>
</evidence>
<name>B4VTE8_9CYAN</name>
<dbReference type="RefSeq" id="WP_006101789.1">
    <property type="nucleotide sequence ID" value="NZ_DS989851.1"/>
</dbReference>
<dbReference type="PANTHER" id="PTHR43630:SF2">
    <property type="entry name" value="GLYCOSYLTRANSFERASE"/>
    <property type="match status" value="1"/>
</dbReference>
<dbReference type="PANTHER" id="PTHR43630">
    <property type="entry name" value="POLY-BETA-1,6-N-ACETYL-D-GLUCOSAMINE SYNTHASE"/>
    <property type="match status" value="1"/>
</dbReference>
<dbReference type="HOGENOM" id="CLU_2300985_0_0_3"/>
<feature type="domain" description="Glycosyltransferase 2-like" evidence="1">
    <location>
        <begin position="12"/>
        <end position="65"/>
    </location>
</feature>
<protein>
    <recommendedName>
        <fullName evidence="1">Glycosyltransferase 2-like domain-containing protein</fullName>
    </recommendedName>
</protein>
<gene>
    <name evidence="2" type="ORF">MC7420_843</name>
</gene>
<accession>B4VTE8</accession>
<dbReference type="Gene3D" id="3.90.550.10">
    <property type="entry name" value="Spore Coat Polysaccharide Biosynthesis Protein SpsA, Chain A"/>
    <property type="match status" value="1"/>
</dbReference>
<evidence type="ECO:0000313" key="2">
    <source>
        <dbReference type="EMBL" id="EDX74969.1"/>
    </source>
</evidence>
<sequence>MSINSESLLKLSLGMIVKNERENLPRCLSSVQPYVDEIVIVDTGSQNGTPELALEYGAKVFYFEWCDNLALTAFNLTLAFNKNHVKAQNKIDKINPNLKG</sequence>
<proteinExistence type="predicted"/>
<dbReference type="Pfam" id="PF00535">
    <property type="entry name" value="Glycos_transf_2"/>
    <property type="match status" value="1"/>
</dbReference>
<dbReference type="AlphaFoldDB" id="B4VTE8"/>
<dbReference type="SUPFAM" id="SSF53448">
    <property type="entry name" value="Nucleotide-diphospho-sugar transferases"/>
    <property type="match status" value="1"/>
</dbReference>
<keyword evidence="3" id="KW-1185">Reference proteome</keyword>
<dbReference type="InterPro" id="IPR029044">
    <property type="entry name" value="Nucleotide-diphossugar_trans"/>
</dbReference>
<evidence type="ECO:0000313" key="3">
    <source>
        <dbReference type="Proteomes" id="UP000003835"/>
    </source>
</evidence>
<dbReference type="EMBL" id="DS989851">
    <property type="protein sequence ID" value="EDX74969.1"/>
    <property type="molecule type" value="Genomic_DNA"/>
</dbReference>
<reference evidence="2 3" key="1">
    <citation type="submission" date="2008-07" db="EMBL/GenBank/DDBJ databases">
        <authorList>
            <person name="Tandeau de Marsac N."/>
            <person name="Ferriera S."/>
            <person name="Johnson J."/>
            <person name="Kravitz S."/>
            <person name="Beeson K."/>
            <person name="Sutton G."/>
            <person name="Rogers Y.-H."/>
            <person name="Friedman R."/>
            <person name="Frazier M."/>
            <person name="Venter J.C."/>
        </authorList>
    </citation>
    <scope>NUCLEOTIDE SEQUENCE [LARGE SCALE GENOMIC DNA]</scope>
    <source>
        <strain evidence="2 3">PCC 7420</strain>
    </source>
</reference>